<keyword evidence="4 5" id="KW-0720">Serine protease</keyword>
<dbReference type="InterPro" id="IPR023828">
    <property type="entry name" value="Peptidase_S8_Ser-AS"/>
</dbReference>
<evidence type="ECO:0000256" key="3">
    <source>
        <dbReference type="ARBA" id="ARBA00022801"/>
    </source>
</evidence>
<dbReference type="AlphaFoldDB" id="A0A0E3ZX35"/>
<comment type="similarity">
    <text evidence="1 5 6">Belongs to the peptidase S8 family.</text>
</comment>
<evidence type="ECO:0000256" key="6">
    <source>
        <dbReference type="RuleBase" id="RU003355"/>
    </source>
</evidence>
<dbReference type="Proteomes" id="UP000033054">
    <property type="component" value="Chromosome"/>
</dbReference>
<evidence type="ECO:0000256" key="1">
    <source>
        <dbReference type="ARBA" id="ARBA00011073"/>
    </source>
</evidence>
<organism evidence="8 9">
    <name type="scientific">Spirosoma radiotolerans</name>
    <dbReference type="NCBI Taxonomy" id="1379870"/>
    <lineage>
        <taxon>Bacteria</taxon>
        <taxon>Pseudomonadati</taxon>
        <taxon>Bacteroidota</taxon>
        <taxon>Cytophagia</taxon>
        <taxon>Cytophagales</taxon>
        <taxon>Cytophagaceae</taxon>
        <taxon>Spirosoma</taxon>
    </lineage>
</organism>
<dbReference type="HOGENOM" id="CLU_026626_0_0_10"/>
<sequence length="532" mass="57896">MTIRLSGIFCLLVFFAQAEPRMAGPRLAGPRLAAPQHAGPGIHQPKYWVLLQDKDRASAVALSPAAIAQRKLQNLPLDDTDQPVSAVYLNELKQAGVQPICQSRWLNAVSAQLTAEQYAKVVKMPFVKAIQAIDPAIVITSTGLPSNPQMAPVMSQIQAPDFMRAGLTGRFVNVGVIDAGFFGADSAHALKHVFARDGVKRVRDYVNEKKTHNDLFRTLESNADFHGTEVLAAIAGSDPTENIQFGLATDATFYLARTDQGNREYRGEEDNWVAAMEWMDSLGVRLINTSLGYAKGMSNPKDNYEPGQMDGHTSLISQAAQIAADKKGILIIVSAGNEGEDRSWRIISTPADAQGVLAIGATNARLWNRIGYSSIGPESLPYLKPNVACFSLYGTSLSAPVITGFAACIMQANPRLTNKEVMEIIEKSAHLYPYGNNYVGYGVPQASRALALLRNQQLPAAPRVVQATGKTVTLPVDTNELAVSVFHKKDAIHVLQQEAAKVNNGKLILRRATDEKQTTVDLKKEVIEIIWE</sequence>
<dbReference type="STRING" id="1379870.SD10_19340"/>
<dbReference type="SUPFAM" id="SSF52743">
    <property type="entry name" value="Subtilisin-like"/>
    <property type="match status" value="1"/>
</dbReference>
<dbReference type="PATRIC" id="fig|1379870.5.peg.4174"/>
<protein>
    <submittedName>
        <fullName evidence="8">Peptidase S8</fullName>
    </submittedName>
</protein>
<dbReference type="EMBL" id="CP010429">
    <property type="protein sequence ID" value="AKD56735.1"/>
    <property type="molecule type" value="Genomic_DNA"/>
</dbReference>
<dbReference type="PANTHER" id="PTHR43806">
    <property type="entry name" value="PEPTIDASE S8"/>
    <property type="match status" value="1"/>
</dbReference>
<feature type="domain" description="Peptidase S8/S53" evidence="7">
    <location>
        <begin position="172"/>
        <end position="442"/>
    </location>
</feature>
<dbReference type="PROSITE" id="PS51892">
    <property type="entry name" value="SUBTILASE"/>
    <property type="match status" value="1"/>
</dbReference>
<feature type="active site" description="Charge relay system" evidence="5">
    <location>
        <position position="178"/>
    </location>
</feature>
<dbReference type="Pfam" id="PF00082">
    <property type="entry name" value="Peptidase_S8"/>
    <property type="match status" value="1"/>
</dbReference>
<evidence type="ECO:0000256" key="4">
    <source>
        <dbReference type="ARBA" id="ARBA00022825"/>
    </source>
</evidence>
<dbReference type="InterPro" id="IPR050131">
    <property type="entry name" value="Peptidase_S8_subtilisin-like"/>
</dbReference>
<dbReference type="KEGG" id="srd:SD10_19340"/>
<dbReference type="GO" id="GO:0004252">
    <property type="term" value="F:serine-type endopeptidase activity"/>
    <property type="evidence" value="ECO:0007669"/>
    <property type="project" value="UniProtKB-UniRule"/>
</dbReference>
<dbReference type="InterPro" id="IPR036852">
    <property type="entry name" value="Peptidase_S8/S53_dom_sf"/>
</dbReference>
<dbReference type="InterPro" id="IPR023827">
    <property type="entry name" value="Peptidase_S8_Asp-AS"/>
</dbReference>
<dbReference type="PRINTS" id="PR00723">
    <property type="entry name" value="SUBTILISIN"/>
</dbReference>
<accession>A0A0E3ZX35</accession>
<dbReference type="InterPro" id="IPR015500">
    <property type="entry name" value="Peptidase_S8_subtilisin-rel"/>
</dbReference>
<evidence type="ECO:0000313" key="9">
    <source>
        <dbReference type="Proteomes" id="UP000033054"/>
    </source>
</evidence>
<feature type="active site" description="Charge relay system" evidence="5">
    <location>
        <position position="226"/>
    </location>
</feature>
<keyword evidence="9" id="KW-1185">Reference proteome</keyword>
<evidence type="ECO:0000256" key="2">
    <source>
        <dbReference type="ARBA" id="ARBA00022670"/>
    </source>
</evidence>
<evidence type="ECO:0000259" key="7">
    <source>
        <dbReference type="Pfam" id="PF00082"/>
    </source>
</evidence>
<evidence type="ECO:0000313" key="8">
    <source>
        <dbReference type="EMBL" id="AKD56735.1"/>
    </source>
</evidence>
<feature type="active site" description="Charge relay system" evidence="5">
    <location>
        <position position="396"/>
    </location>
</feature>
<keyword evidence="2 5" id="KW-0645">Protease</keyword>
<dbReference type="GO" id="GO:0006508">
    <property type="term" value="P:proteolysis"/>
    <property type="evidence" value="ECO:0007669"/>
    <property type="project" value="UniProtKB-KW"/>
</dbReference>
<dbReference type="RefSeq" id="WP_082111638.1">
    <property type="nucleotide sequence ID" value="NZ_CP010429.1"/>
</dbReference>
<dbReference type="PANTHER" id="PTHR43806:SF67">
    <property type="entry name" value="EGF-LIKE DOMAIN-CONTAINING PROTEIN"/>
    <property type="match status" value="1"/>
</dbReference>
<keyword evidence="3 5" id="KW-0378">Hydrolase</keyword>
<dbReference type="PROSITE" id="PS00138">
    <property type="entry name" value="SUBTILASE_SER"/>
    <property type="match status" value="1"/>
</dbReference>
<name>A0A0E3ZX35_9BACT</name>
<reference evidence="8 9" key="1">
    <citation type="journal article" date="2014" name="Curr. Microbiol.">
        <title>Spirosoma radiotolerans sp. nov., a gamma-radiation-resistant bacterium isolated from gamma ray-irradiated soil.</title>
        <authorList>
            <person name="Lee J.J."/>
            <person name="Srinivasan S."/>
            <person name="Lim S."/>
            <person name="Joe M."/>
            <person name="Im S."/>
            <person name="Bae S.I."/>
            <person name="Park K.R."/>
            <person name="Han J.H."/>
            <person name="Park S.H."/>
            <person name="Joo B.M."/>
            <person name="Park S.J."/>
            <person name="Kim M.K."/>
        </authorList>
    </citation>
    <scope>NUCLEOTIDE SEQUENCE [LARGE SCALE GENOMIC DNA]</scope>
    <source>
        <strain evidence="8 9">DG5A</strain>
    </source>
</reference>
<dbReference type="InterPro" id="IPR000209">
    <property type="entry name" value="Peptidase_S8/S53_dom"/>
</dbReference>
<gene>
    <name evidence="8" type="ORF">SD10_19340</name>
</gene>
<proteinExistence type="inferred from homology"/>
<dbReference type="Gene3D" id="3.40.50.200">
    <property type="entry name" value="Peptidase S8/S53 domain"/>
    <property type="match status" value="1"/>
</dbReference>
<dbReference type="PROSITE" id="PS00136">
    <property type="entry name" value="SUBTILASE_ASP"/>
    <property type="match status" value="1"/>
</dbReference>
<evidence type="ECO:0000256" key="5">
    <source>
        <dbReference type="PROSITE-ProRule" id="PRU01240"/>
    </source>
</evidence>